<gene>
    <name evidence="12" type="primary">dinG_1</name>
    <name evidence="10" type="synonym">dinG</name>
    <name evidence="12" type="ORF">SAMEA4412692_00619</name>
</gene>
<proteinExistence type="inferred from homology"/>
<dbReference type="InterPro" id="IPR011545">
    <property type="entry name" value="DEAD/DEAH_box_helicase_dom"/>
</dbReference>
<dbReference type="FunFam" id="3.30.420.10:FF:000045">
    <property type="entry name" value="3'-5' exonuclease DinG"/>
    <property type="match status" value="1"/>
</dbReference>
<dbReference type="NCBIfam" id="TIGR00573">
    <property type="entry name" value="dnaq"/>
    <property type="match status" value="1"/>
</dbReference>
<dbReference type="RefSeq" id="WP_040834872.1">
    <property type="nucleotide sequence ID" value="NZ_LT906439.1"/>
</dbReference>
<comment type="similarity">
    <text evidence="10">Belongs to the helicase family. DinG subfamily. Type 2 sub-subfamily.</text>
</comment>
<keyword evidence="8 10" id="KW-0067">ATP-binding</keyword>
<dbReference type="NCBIfam" id="NF005569">
    <property type="entry name" value="PRK07246.1"/>
    <property type="match status" value="1"/>
</dbReference>
<comment type="caution">
    <text evidence="10">Lacks conserved residue(s) required for the propagation of feature annotation.</text>
</comment>
<dbReference type="HAMAP" id="MF_02206">
    <property type="entry name" value="DinG_exonucl"/>
    <property type="match status" value="1"/>
</dbReference>
<evidence type="ECO:0000256" key="4">
    <source>
        <dbReference type="ARBA" id="ARBA00022722"/>
    </source>
</evidence>
<dbReference type="KEGG" id="smen:SAMEA4412692_0619"/>
<dbReference type="InterPro" id="IPR012337">
    <property type="entry name" value="RNaseH-like_sf"/>
</dbReference>
<evidence type="ECO:0000313" key="13">
    <source>
        <dbReference type="Proteomes" id="UP000215185"/>
    </source>
</evidence>
<dbReference type="SUPFAM" id="SSF52540">
    <property type="entry name" value="P-loop containing nucleoside triphosphate hydrolases"/>
    <property type="match status" value="1"/>
</dbReference>
<dbReference type="InterPro" id="IPR027417">
    <property type="entry name" value="P-loop_NTPase"/>
</dbReference>
<dbReference type="CDD" id="cd06127">
    <property type="entry name" value="DEDDh"/>
    <property type="match status" value="1"/>
</dbReference>
<dbReference type="InterPro" id="IPR006310">
    <property type="entry name" value="DinG"/>
</dbReference>
<evidence type="ECO:0000259" key="11">
    <source>
        <dbReference type="PROSITE" id="PS51193"/>
    </source>
</evidence>
<dbReference type="InterPro" id="IPR014013">
    <property type="entry name" value="Helic_SF1/SF2_ATP-bd_DinG/Rad3"/>
</dbReference>
<dbReference type="EC" id="3.1.-.-" evidence="10"/>
<keyword evidence="9" id="KW-0239">DNA-directed DNA polymerase</keyword>
<keyword evidence="2" id="KW-0548">Nucleotidyltransferase</keyword>
<dbReference type="GO" id="GO:0016818">
    <property type="term" value="F:hydrolase activity, acting on acid anhydrides, in phosphorus-containing anhydrides"/>
    <property type="evidence" value="ECO:0007669"/>
    <property type="project" value="InterPro"/>
</dbReference>
<dbReference type="PROSITE" id="PS51193">
    <property type="entry name" value="HELICASE_ATP_BIND_2"/>
    <property type="match status" value="1"/>
</dbReference>
<dbReference type="SMART" id="SM00479">
    <property type="entry name" value="EXOIII"/>
    <property type="match status" value="1"/>
</dbReference>
<dbReference type="EMBL" id="LT906439">
    <property type="protein sequence ID" value="SNU87356.1"/>
    <property type="molecule type" value="Genomic_DNA"/>
</dbReference>
<feature type="domain" description="Helicase ATP-binding" evidence="11">
    <location>
        <begin position="237"/>
        <end position="496"/>
    </location>
</feature>
<dbReference type="InterPro" id="IPR013520">
    <property type="entry name" value="Ribonucl_H"/>
</dbReference>
<dbReference type="eggNOG" id="COG2176">
    <property type="taxonomic scope" value="Bacteria"/>
</dbReference>
<dbReference type="InterPro" id="IPR014001">
    <property type="entry name" value="Helicase_ATP-bd"/>
</dbReference>
<evidence type="ECO:0000256" key="1">
    <source>
        <dbReference type="ARBA" id="ARBA00022679"/>
    </source>
</evidence>
<dbReference type="SMART" id="SM00491">
    <property type="entry name" value="HELICc2"/>
    <property type="match status" value="1"/>
</dbReference>
<evidence type="ECO:0000313" key="12">
    <source>
        <dbReference type="EMBL" id="SNU87356.1"/>
    </source>
</evidence>
<dbReference type="InterPro" id="IPR036397">
    <property type="entry name" value="RNaseH_sf"/>
</dbReference>
<dbReference type="Proteomes" id="UP000215185">
    <property type="component" value="Chromosome 1"/>
</dbReference>
<dbReference type="GO" id="GO:0005524">
    <property type="term" value="F:ATP binding"/>
    <property type="evidence" value="ECO:0007669"/>
    <property type="project" value="UniProtKB-UniRule"/>
</dbReference>
<accession>A0A239SPP4</accession>
<evidence type="ECO:0000256" key="7">
    <source>
        <dbReference type="ARBA" id="ARBA00022839"/>
    </source>
</evidence>
<dbReference type="AlphaFoldDB" id="A0A239SPP4"/>
<sequence length="827" mass="94998">MVQEIRTKKYAIVDLEATSAGVDAQIIQVGIVLVQDGRILQTYETDVNPHEKLTPHIKQLTGITDSQLAKAPDFSQVAREIYELLKDAVFVAHNVKFDANLLAESLFLEGFELRTPRVDTVELSQVFFPTLDRYNLGYLAEELELNLTAAHTAIADAMATAQLFLKIQEKILSLPQVTLAKINQYADHLVYESSQVITELLPYAPVKLDENLERIMDLVLRKPTYYAKARHLAKEFEHNLALLDLENRPQQAEFANLVSEHLTDTQVNFIQGQAGIGKTYGYLLPILAQDPQKKVVIATPTKILQDQMLQTEVRQLGKVFHINCHSLKGYENYIKLDRFWATLEREDDNRLVNRYKMLVLVWLTETETGDLDEIKQKNGYASYFDELRHDGQNLKTSLFRDVDFWQRSYDLAQVSQVIITNQAYLLTRIVDDKSFLEDAILIVDEAQKMPSQLENFSRRRARLTSLVSDVEVLYRQSPDLLTRRILENTSFHLEQLADLVGKSGRQAQIDRSILQLRQDLQEIGSHHLPRLAEVLAPQFDDFWLTQESTEEKRIRFLNAASLDFLFFKDLIPTSTKVFCISATLTISRRVNLAQLLGYTEEDVTFDQMPQSKQEHQKVWILSDIPELQELTPQRYANLITQEIVRLSRLGRPTLVLFNANQNLQAVSTLLNENGINHLAQHGHGTAANIRKRFERGESKILLGSGAFWEGVDFANQDQMLVLVTRLPFDNPQDKFVQKINRYLRESGRRPFEDYHLPLTILKLKQAIGRTSRKPLQSSAIVLLDNRILTKNYGKAFRDMLETVCEVEAIRTKDVVQGIQEHFKIEEK</sequence>
<reference evidence="12 13" key="1">
    <citation type="submission" date="2017-06" db="EMBL/GenBank/DDBJ databases">
        <authorList>
            <consortium name="Pathogen Informatics"/>
        </authorList>
    </citation>
    <scope>NUCLEOTIDE SEQUENCE [LARGE SCALE GENOMIC DNA]</scope>
    <source>
        <strain evidence="12 13">NCTC13788</strain>
    </source>
</reference>
<protein>
    <recommendedName>
        <fullName evidence="10">3'-5' exonuclease DinG</fullName>
        <ecNumber evidence="10">3.1.-.-</ecNumber>
    </recommendedName>
</protein>
<dbReference type="PANTHER" id="PTHR30231">
    <property type="entry name" value="DNA POLYMERASE III SUBUNIT EPSILON"/>
    <property type="match status" value="1"/>
</dbReference>
<name>A0A239SPP4_9STRE</name>
<dbReference type="SUPFAM" id="SSF53098">
    <property type="entry name" value="Ribonuclease H-like"/>
    <property type="match status" value="1"/>
</dbReference>
<keyword evidence="7 10" id="KW-0269">Exonuclease</keyword>
<dbReference type="GO" id="GO:0003677">
    <property type="term" value="F:DNA binding"/>
    <property type="evidence" value="ECO:0007669"/>
    <property type="project" value="InterPro"/>
</dbReference>
<evidence type="ECO:0000256" key="6">
    <source>
        <dbReference type="ARBA" id="ARBA00022801"/>
    </source>
</evidence>
<dbReference type="GO" id="GO:0003887">
    <property type="term" value="F:DNA-directed DNA polymerase activity"/>
    <property type="evidence" value="ECO:0007669"/>
    <property type="project" value="UniProtKB-KW"/>
</dbReference>
<dbReference type="OrthoDB" id="9803913at2"/>
<evidence type="ECO:0000256" key="3">
    <source>
        <dbReference type="ARBA" id="ARBA00022705"/>
    </source>
</evidence>
<feature type="short sequence motif" description="DEAH box" evidence="10">
    <location>
        <begin position="444"/>
        <end position="447"/>
    </location>
</feature>
<dbReference type="InterPro" id="IPR006054">
    <property type="entry name" value="DnaQ"/>
</dbReference>
<dbReference type="GO" id="GO:0004386">
    <property type="term" value="F:helicase activity"/>
    <property type="evidence" value="ECO:0007669"/>
    <property type="project" value="UniProtKB-KW"/>
</dbReference>
<keyword evidence="1" id="KW-0808">Transferase</keyword>
<dbReference type="GO" id="GO:0045004">
    <property type="term" value="P:DNA replication proofreading"/>
    <property type="evidence" value="ECO:0007669"/>
    <property type="project" value="TreeGrafter"/>
</dbReference>
<evidence type="ECO:0000256" key="9">
    <source>
        <dbReference type="ARBA" id="ARBA00022932"/>
    </source>
</evidence>
<dbReference type="SMART" id="SM00487">
    <property type="entry name" value="DEXDc"/>
    <property type="match status" value="1"/>
</dbReference>
<evidence type="ECO:0000256" key="10">
    <source>
        <dbReference type="HAMAP-Rule" id="MF_02206"/>
    </source>
</evidence>
<evidence type="ECO:0000256" key="8">
    <source>
        <dbReference type="ARBA" id="ARBA00022840"/>
    </source>
</evidence>
<keyword evidence="13" id="KW-1185">Reference proteome</keyword>
<dbReference type="GO" id="GO:0008408">
    <property type="term" value="F:3'-5' exonuclease activity"/>
    <property type="evidence" value="ECO:0007669"/>
    <property type="project" value="UniProtKB-UniRule"/>
</dbReference>
<keyword evidence="4 10" id="KW-0540">Nuclease</keyword>
<dbReference type="InterPro" id="IPR006555">
    <property type="entry name" value="ATP-dep_Helicase_C"/>
</dbReference>
<dbReference type="PANTHER" id="PTHR30231:SF41">
    <property type="entry name" value="DNA POLYMERASE III SUBUNIT EPSILON"/>
    <property type="match status" value="1"/>
</dbReference>
<keyword evidence="3" id="KW-0235">DNA replication</keyword>
<dbReference type="Gene3D" id="3.30.420.10">
    <property type="entry name" value="Ribonuclease H-like superfamily/Ribonuclease H"/>
    <property type="match status" value="1"/>
</dbReference>
<evidence type="ECO:0000256" key="5">
    <source>
        <dbReference type="ARBA" id="ARBA00022741"/>
    </source>
</evidence>
<dbReference type="Pfam" id="PF00270">
    <property type="entry name" value="DEAD"/>
    <property type="match status" value="1"/>
</dbReference>
<dbReference type="GO" id="GO:0005829">
    <property type="term" value="C:cytosol"/>
    <property type="evidence" value="ECO:0007669"/>
    <property type="project" value="TreeGrafter"/>
</dbReference>
<organism evidence="12 13">
    <name type="scientific">Streptococcus merionis</name>
    <dbReference type="NCBI Taxonomy" id="400065"/>
    <lineage>
        <taxon>Bacteria</taxon>
        <taxon>Bacillati</taxon>
        <taxon>Bacillota</taxon>
        <taxon>Bacilli</taxon>
        <taxon>Lactobacillales</taxon>
        <taxon>Streptococcaceae</taxon>
        <taxon>Streptococcus</taxon>
    </lineage>
</organism>
<dbReference type="Pfam" id="PF13307">
    <property type="entry name" value="Helicase_C_2"/>
    <property type="match status" value="1"/>
</dbReference>
<dbReference type="eggNOG" id="COG1199">
    <property type="taxonomic scope" value="Bacteria"/>
</dbReference>
<keyword evidence="12" id="KW-0347">Helicase</keyword>
<dbReference type="Gene3D" id="3.40.50.300">
    <property type="entry name" value="P-loop containing nucleotide triphosphate hydrolases"/>
    <property type="match status" value="2"/>
</dbReference>
<evidence type="ECO:0000256" key="2">
    <source>
        <dbReference type="ARBA" id="ARBA00022695"/>
    </source>
</evidence>
<dbReference type="STRING" id="1123308.GCA_000380085_02061"/>
<keyword evidence="6 10" id="KW-0378">Hydrolase</keyword>
<keyword evidence="5 10" id="KW-0547">Nucleotide-binding</keyword>
<comment type="function">
    <text evidence="10">3'-5' exonuclease.</text>
</comment>
<dbReference type="Pfam" id="PF00929">
    <property type="entry name" value="RNase_T"/>
    <property type="match status" value="1"/>
</dbReference>